<keyword evidence="2" id="KW-1003">Cell membrane</keyword>
<evidence type="ECO:0008006" key="11">
    <source>
        <dbReference type="Google" id="ProtNLM"/>
    </source>
</evidence>
<dbReference type="InterPro" id="IPR018584">
    <property type="entry name" value="GT87"/>
</dbReference>
<keyword evidence="5 8" id="KW-1133">Transmembrane helix</keyword>
<feature type="transmembrane region" description="Helical" evidence="8">
    <location>
        <begin position="122"/>
        <end position="149"/>
    </location>
</feature>
<evidence type="ECO:0000256" key="4">
    <source>
        <dbReference type="ARBA" id="ARBA00022692"/>
    </source>
</evidence>
<feature type="transmembrane region" description="Helical" evidence="8">
    <location>
        <begin position="264"/>
        <end position="282"/>
    </location>
</feature>
<evidence type="ECO:0000313" key="9">
    <source>
        <dbReference type="EMBL" id="KPL72720.1"/>
    </source>
</evidence>
<evidence type="ECO:0000256" key="1">
    <source>
        <dbReference type="ARBA" id="ARBA00004651"/>
    </source>
</evidence>
<feature type="transmembrane region" description="Helical" evidence="8">
    <location>
        <begin position="155"/>
        <end position="179"/>
    </location>
</feature>
<dbReference type="STRING" id="229920.ADM99_06470"/>
<comment type="subcellular location">
    <subcellularLocation>
        <location evidence="1">Cell membrane</location>
        <topology evidence="1">Multi-pass membrane protein</topology>
    </subcellularLocation>
</comment>
<dbReference type="Proteomes" id="UP000050430">
    <property type="component" value="Unassembled WGS sequence"/>
</dbReference>
<dbReference type="AlphaFoldDB" id="A0A0P6X0N2"/>
<evidence type="ECO:0000256" key="3">
    <source>
        <dbReference type="ARBA" id="ARBA00022679"/>
    </source>
</evidence>
<keyword evidence="3" id="KW-0808">Transferase</keyword>
<feature type="transmembrane region" description="Helical" evidence="8">
    <location>
        <begin position="12"/>
        <end position="35"/>
    </location>
</feature>
<dbReference type="GO" id="GO:0016758">
    <property type="term" value="F:hexosyltransferase activity"/>
    <property type="evidence" value="ECO:0007669"/>
    <property type="project" value="InterPro"/>
</dbReference>
<evidence type="ECO:0000256" key="5">
    <source>
        <dbReference type="ARBA" id="ARBA00022989"/>
    </source>
</evidence>
<organism evidence="9 10">
    <name type="scientific">Leptolinea tardivitalis</name>
    <dbReference type="NCBI Taxonomy" id="229920"/>
    <lineage>
        <taxon>Bacteria</taxon>
        <taxon>Bacillati</taxon>
        <taxon>Chloroflexota</taxon>
        <taxon>Anaerolineae</taxon>
        <taxon>Anaerolineales</taxon>
        <taxon>Anaerolineaceae</taxon>
        <taxon>Leptolinea</taxon>
    </lineage>
</organism>
<feature type="transmembrane region" description="Helical" evidence="8">
    <location>
        <begin position="317"/>
        <end position="344"/>
    </location>
</feature>
<evidence type="ECO:0000256" key="2">
    <source>
        <dbReference type="ARBA" id="ARBA00022475"/>
    </source>
</evidence>
<name>A0A0P6X0N2_9CHLR</name>
<dbReference type="RefSeq" id="WP_062421208.1">
    <property type="nucleotide sequence ID" value="NZ_BBYA01000008.1"/>
</dbReference>
<dbReference type="EMBL" id="LGCK01000007">
    <property type="protein sequence ID" value="KPL72720.1"/>
    <property type="molecule type" value="Genomic_DNA"/>
</dbReference>
<evidence type="ECO:0000256" key="8">
    <source>
        <dbReference type="SAM" id="Phobius"/>
    </source>
</evidence>
<accession>A0A0P6X0N2</accession>
<dbReference type="GO" id="GO:0005886">
    <property type="term" value="C:plasma membrane"/>
    <property type="evidence" value="ECO:0007669"/>
    <property type="project" value="UniProtKB-SubCell"/>
</dbReference>
<proteinExistence type="inferred from homology"/>
<dbReference type="OrthoDB" id="162617at2"/>
<evidence type="ECO:0000256" key="7">
    <source>
        <dbReference type="ARBA" id="ARBA00024033"/>
    </source>
</evidence>
<keyword evidence="4 8" id="KW-0812">Transmembrane</keyword>
<comment type="caution">
    <text evidence="9">The sequence shown here is derived from an EMBL/GenBank/DDBJ whole genome shotgun (WGS) entry which is preliminary data.</text>
</comment>
<evidence type="ECO:0000313" key="10">
    <source>
        <dbReference type="Proteomes" id="UP000050430"/>
    </source>
</evidence>
<reference evidence="9 10" key="1">
    <citation type="submission" date="2015-07" db="EMBL/GenBank/DDBJ databases">
        <title>Genome sequence of Leptolinea tardivitalis DSM 16556.</title>
        <authorList>
            <person name="Hemp J."/>
            <person name="Ward L.M."/>
            <person name="Pace L.A."/>
            <person name="Fischer W.W."/>
        </authorList>
    </citation>
    <scope>NUCLEOTIDE SEQUENCE [LARGE SCALE GENOMIC DNA]</scope>
    <source>
        <strain evidence="9 10">YMTK-2</strain>
    </source>
</reference>
<gene>
    <name evidence="9" type="ORF">ADM99_06470</name>
</gene>
<feature type="transmembrane region" description="Helical" evidence="8">
    <location>
        <begin position="294"/>
        <end position="311"/>
    </location>
</feature>
<evidence type="ECO:0000256" key="6">
    <source>
        <dbReference type="ARBA" id="ARBA00023136"/>
    </source>
</evidence>
<sequence length="390" mass="44430">MSIMRKLDGKLAAGVFIILRCILFFVMPYSAYLGFGDQLNFYRLAQIPGWPFFDYWVEFPPIFPFISTGLYRLAGGDEKIYCYMLASLLTLFDAGSILIFWKLVERTDAKETARVKLSLYTLFLSFFPYGWWYFDPMAVFLLLLGLWFALTRKQFAAGLTLGLGFLVKIFPALVLPIVWKRTDKKSFLKTFCLFSITILVTLGFLWLFSLQMTTASLSAQYSKGSWQTVWALLDGNLGTGNFGPLTDRWDPAKAFHRQGNPAKIPAIVPFSIAVCIGFWILLKSVLQSDRQLTALVGVAWSLLILVSPGWSPQWILYIIPLILLVLPINIAALYSLLLIGLSLIEWPILFSRSRIDLLWIVVLMRTMLILIAGIHFARITMKLERAKRTI</sequence>
<feature type="transmembrane region" description="Helical" evidence="8">
    <location>
        <begin position="80"/>
        <end position="101"/>
    </location>
</feature>
<dbReference type="Pfam" id="PF09594">
    <property type="entry name" value="GT87"/>
    <property type="match status" value="1"/>
</dbReference>
<feature type="transmembrane region" description="Helical" evidence="8">
    <location>
        <begin position="191"/>
        <end position="208"/>
    </location>
</feature>
<protein>
    <recommendedName>
        <fullName evidence="11">DUF2029 domain-containing protein</fullName>
    </recommendedName>
</protein>
<feature type="transmembrane region" description="Helical" evidence="8">
    <location>
        <begin position="356"/>
        <end position="377"/>
    </location>
</feature>
<keyword evidence="6 8" id="KW-0472">Membrane</keyword>
<keyword evidence="10" id="KW-1185">Reference proteome</keyword>
<comment type="similarity">
    <text evidence="7">Belongs to the glycosyltransferase 87 family.</text>
</comment>